<evidence type="ECO:0000313" key="6">
    <source>
        <dbReference type="EMBL" id="RCK51715.1"/>
    </source>
</evidence>
<evidence type="ECO:0000313" key="7">
    <source>
        <dbReference type="Proteomes" id="UP000252517"/>
    </source>
</evidence>
<keyword evidence="2 4" id="KW-0238">DNA-binding</keyword>
<dbReference type="SUPFAM" id="SSF46689">
    <property type="entry name" value="Homeodomain-like"/>
    <property type="match status" value="1"/>
</dbReference>
<evidence type="ECO:0000256" key="4">
    <source>
        <dbReference type="PROSITE-ProRule" id="PRU00335"/>
    </source>
</evidence>
<keyword evidence="1" id="KW-0805">Transcription regulation</keyword>
<feature type="DNA-binding region" description="H-T-H motif" evidence="4">
    <location>
        <begin position="30"/>
        <end position="49"/>
    </location>
</feature>
<dbReference type="Gene3D" id="1.10.357.10">
    <property type="entry name" value="Tetracycline Repressor, domain 2"/>
    <property type="match status" value="1"/>
</dbReference>
<reference evidence="6 7" key="1">
    <citation type="submission" date="2014-07" db="EMBL/GenBank/DDBJ databases">
        <title>Draft genome sequence of Thalassospira profundimaris S25-3-2.</title>
        <authorList>
            <person name="Lai Q."/>
            <person name="Shao Z."/>
        </authorList>
    </citation>
    <scope>NUCLEOTIDE SEQUENCE [LARGE SCALE GENOMIC DNA]</scope>
    <source>
        <strain evidence="6 7">S25-3-2</strain>
    </source>
</reference>
<dbReference type="EMBL" id="JPWH01000005">
    <property type="protein sequence ID" value="RCK51715.1"/>
    <property type="molecule type" value="Genomic_DNA"/>
</dbReference>
<dbReference type="GO" id="GO:0000976">
    <property type="term" value="F:transcription cis-regulatory region binding"/>
    <property type="evidence" value="ECO:0007669"/>
    <property type="project" value="TreeGrafter"/>
</dbReference>
<gene>
    <name evidence="6" type="ORF">TH25_08550</name>
</gene>
<dbReference type="InterPro" id="IPR050109">
    <property type="entry name" value="HTH-type_TetR-like_transc_reg"/>
</dbReference>
<dbReference type="InterPro" id="IPR009057">
    <property type="entry name" value="Homeodomain-like_sf"/>
</dbReference>
<dbReference type="RefSeq" id="WP_114087918.1">
    <property type="nucleotide sequence ID" value="NZ_JPWH01000005.1"/>
</dbReference>
<evidence type="ECO:0000256" key="3">
    <source>
        <dbReference type="ARBA" id="ARBA00023163"/>
    </source>
</evidence>
<organism evidence="6 7">
    <name type="scientific">Thalassospira profundimaris</name>
    <dbReference type="NCBI Taxonomy" id="502049"/>
    <lineage>
        <taxon>Bacteria</taxon>
        <taxon>Pseudomonadati</taxon>
        <taxon>Pseudomonadota</taxon>
        <taxon>Alphaproteobacteria</taxon>
        <taxon>Rhodospirillales</taxon>
        <taxon>Thalassospiraceae</taxon>
        <taxon>Thalassospira</taxon>
    </lineage>
</organism>
<comment type="caution">
    <text evidence="6">The sequence shown here is derived from an EMBL/GenBank/DDBJ whole genome shotgun (WGS) entry which is preliminary data.</text>
</comment>
<dbReference type="PROSITE" id="PS50977">
    <property type="entry name" value="HTH_TETR_2"/>
    <property type="match status" value="1"/>
</dbReference>
<dbReference type="PANTHER" id="PTHR30055">
    <property type="entry name" value="HTH-TYPE TRANSCRIPTIONAL REGULATOR RUTR"/>
    <property type="match status" value="1"/>
</dbReference>
<evidence type="ECO:0000259" key="5">
    <source>
        <dbReference type="PROSITE" id="PS50977"/>
    </source>
</evidence>
<dbReference type="AlphaFoldDB" id="A0A367XDG7"/>
<proteinExistence type="predicted"/>
<dbReference type="PRINTS" id="PR00455">
    <property type="entry name" value="HTHTETR"/>
</dbReference>
<dbReference type="InterPro" id="IPR001647">
    <property type="entry name" value="HTH_TetR"/>
</dbReference>
<dbReference type="PANTHER" id="PTHR30055:SF234">
    <property type="entry name" value="HTH-TYPE TRANSCRIPTIONAL REGULATOR BETI"/>
    <property type="match status" value="1"/>
</dbReference>
<protein>
    <recommendedName>
        <fullName evidence="5">HTH tetR-type domain-containing protein</fullName>
    </recommendedName>
</protein>
<name>A0A367XDG7_9PROT</name>
<accession>A0A367XDG7</accession>
<sequence length="235" mass="26392">MKQEKRQQREKVILDRAQELIGEYGFFDLKMSDLARAAEISVGTLYVHFASKEDLLLGLAVRAGIIRKEFLATARNHDGPALEKFIVASLLDILFSIENPQLFEMEYLAMSPAIWRRATVGRHQELLRKVDDITGMFQGFLDDAAPMLRVDPVRDRGRMLNLASWALSFGMNALALSEMTDAHYGSLLRENAFETYCDGLTAILTGAGWQAEQASSLVHDLGRQYVPDHFGQSNP</sequence>
<dbReference type="GO" id="GO:0003700">
    <property type="term" value="F:DNA-binding transcription factor activity"/>
    <property type="evidence" value="ECO:0007669"/>
    <property type="project" value="TreeGrafter"/>
</dbReference>
<evidence type="ECO:0000256" key="2">
    <source>
        <dbReference type="ARBA" id="ARBA00023125"/>
    </source>
</evidence>
<dbReference type="Pfam" id="PF00440">
    <property type="entry name" value="TetR_N"/>
    <property type="match status" value="1"/>
</dbReference>
<evidence type="ECO:0000256" key="1">
    <source>
        <dbReference type="ARBA" id="ARBA00023015"/>
    </source>
</evidence>
<keyword evidence="3" id="KW-0804">Transcription</keyword>
<dbReference type="Proteomes" id="UP000252517">
    <property type="component" value="Unassembled WGS sequence"/>
</dbReference>
<dbReference type="OrthoDB" id="9814200at2"/>
<feature type="domain" description="HTH tetR-type" evidence="5">
    <location>
        <begin position="7"/>
        <end position="67"/>
    </location>
</feature>